<dbReference type="InterPro" id="IPR011990">
    <property type="entry name" value="TPR-like_helical_dom_sf"/>
</dbReference>
<evidence type="ECO:0000256" key="1">
    <source>
        <dbReference type="ARBA" id="ARBA00022737"/>
    </source>
</evidence>
<keyword evidence="7" id="KW-1185">Reference proteome</keyword>
<organism evidence="6 7">
    <name type="scientific">Hyphobacterium vulgare</name>
    <dbReference type="NCBI Taxonomy" id="1736751"/>
    <lineage>
        <taxon>Bacteria</taxon>
        <taxon>Pseudomonadati</taxon>
        <taxon>Pseudomonadota</taxon>
        <taxon>Alphaproteobacteria</taxon>
        <taxon>Maricaulales</taxon>
        <taxon>Maricaulaceae</taxon>
        <taxon>Hyphobacterium</taxon>
    </lineage>
</organism>
<dbReference type="EMBL" id="JBHRSV010000001">
    <property type="protein sequence ID" value="MFC2925154.1"/>
    <property type="molecule type" value="Genomic_DNA"/>
</dbReference>
<comment type="caution">
    <text evidence="6">The sequence shown here is derived from an EMBL/GenBank/DDBJ whole genome shotgun (WGS) entry which is preliminary data.</text>
</comment>
<dbReference type="InterPro" id="IPR051263">
    <property type="entry name" value="C-type_cytochrome_biogenesis"/>
</dbReference>
<protein>
    <submittedName>
        <fullName evidence="6">Tetratricopeptide repeat protein</fullName>
    </submittedName>
</protein>
<dbReference type="Proteomes" id="UP001595379">
    <property type="component" value="Unassembled WGS sequence"/>
</dbReference>
<dbReference type="RefSeq" id="WP_343164033.1">
    <property type="nucleotide sequence ID" value="NZ_JBHRSV010000001.1"/>
</dbReference>
<dbReference type="Gene3D" id="1.25.40.10">
    <property type="entry name" value="Tetratricopeptide repeat domain"/>
    <property type="match status" value="1"/>
</dbReference>
<evidence type="ECO:0000256" key="2">
    <source>
        <dbReference type="ARBA" id="ARBA00022748"/>
    </source>
</evidence>
<dbReference type="InterPro" id="IPR056413">
    <property type="entry name" value="TPR_CcmH_CycH"/>
</dbReference>
<evidence type="ECO:0000259" key="5">
    <source>
        <dbReference type="Pfam" id="PF23914"/>
    </source>
</evidence>
<evidence type="ECO:0000313" key="6">
    <source>
        <dbReference type="EMBL" id="MFC2925154.1"/>
    </source>
</evidence>
<evidence type="ECO:0000313" key="7">
    <source>
        <dbReference type="Proteomes" id="UP001595379"/>
    </source>
</evidence>
<keyword evidence="3 4" id="KW-0802">TPR repeat</keyword>
<evidence type="ECO:0000256" key="3">
    <source>
        <dbReference type="ARBA" id="ARBA00022803"/>
    </source>
</evidence>
<dbReference type="SUPFAM" id="SSF48452">
    <property type="entry name" value="TPR-like"/>
    <property type="match status" value="1"/>
</dbReference>
<dbReference type="Pfam" id="PF23914">
    <property type="entry name" value="TPR_CcmH_CycH"/>
    <property type="match status" value="1"/>
</dbReference>
<keyword evidence="2" id="KW-0201">Cytochrome c-type biogenesis</keyword>
<evidence type="ECO:0000256" key="4">
    <source>
        <dbReference type="PROSITE-ProRule" id="PRU00339"/>
    </source>
</evidence>
<gene>
    <name evidence="6" type="ORF">ACFOOR_03450</name>
</gene>
<dbReference type="PANTHER" id="PTHR47870">
    <property type="entry name" value="CYTOCHROME C-TYPE BIOGENESIS PROTEIN CCMH"/>
    <property type="match status" value="1"/>
</dbReference>
<sequence>MMIFALIAALIGAAVAIFVLAPFRGADVPRWAGPVSATALLVLAGAVYWAGGAPDQPGAPYAQQAAERRAADPSELNLESRIERLRDIVREDREDAEAWAMLGRELARAEREMEAINAFQRSLSIEPQARTFSDLGQTVINLNEGDVTPDAQAAFEAAYQLDRDLPEAGFFLGLGAYQNGDRETAAQYWTDTLARLEAGDPFRMIISRQAAELLSRPNVDAGAVAAAQAEDAPALSPQERIAGMVGRLDERVRSGEGSLSDWLVLIRVRAMMDDVAGARAALTEAEADFADDSGATAILAVARQAIGNDDGEE</sequence>
<name>A0ABV6ZUN5_9PROT</name>
<proteinExistence type="predicted"/>
<feature type="repeat" description="TPR" evidence="4">
    <location>
        <begin position="96"/>
        <end position="129"/>
    </location>
</feature>
<dbReference type="PROSITE" id="PS50005">
    <property type="entry name" value="TPR"/>
    <property type="match status" value="1"/>
</dbReference>
<feature type="domain" description="Cytochrome c-type biogenesis protein H TPR" evidence="5">
    <location>
        <begin position="62"/>
        <end position="201"/>
    </location>
</feature>
<dbReference type="PANTHER" id="PTHR47870:SF1">
    <property type="entry name" value="CYTOCHROME C-TYPE BIOGENESIS PROTEIN CCMH"/>
    <property type="match status" value="1"/>
</dbReference>
<accession>A0ABV6ZUN5</accession>
<dbReference type="InterPro" id="IPR019734">
    <property type="entry name" value="TPR_rpt"/>
</dbReference>
<reference evidence="7" key="1">
    <citation type="journal article" date="2019" name="Int. J. Syst. Evol. Microbiol.">
        <title>The Global Catalogue of Microorganisms (GCM) 10K type strain sequencing project: providing services to taxonomists for standard genome sequencing and annotation.</title>
        <authorList>
            <consortium name="The Broad Institute Genomics Platform"/>
            <consortium name="The Broad Institute Genome Sequencing Center for Infectious Disease"/>
            <person name="Wu L."/>
            <person name="Ma J."/>
        </authorList>
    </citation>
    <scope>NUCLEOTIDE SEQUENCE [LARGE SCALE GENOMIC DNA]</scope>
    <source>
        <strain evidence="7">KCTC 52487</strain>
    </source>
</reference>
<keyword evidence="1" id="KW-0677">Repeat</keyword>